<feature type="compositionally biased region" description="Polar residues" evidence="8">
    <location>
        <begin position="253"/>
        <end position="269"/>
    </location>
</feature>
<gene>
    <name evidence="12" type="primary">XPC</name>
    <name evidence="12" type="ORF">AWC38_SpisGene5282</name>
</gene>
<dbReference type="Pfam" id="PF10403">
    <property type="entry name" value="BHD_1"/>
    <property type="match status" value="1"/>
</dbReference>
<feature type="domain" description="Rad4 beta-hairpin" evidence="11">
    <location>
        <begin position="896"/>
        <end position="970"/>
    </location>
</feature>
<feature type="compositionally biased region" description="Basic and acidic residues" evidence="8">
    <location>
        <begin position="1"/>
        <end position="17"/>
    </location>
</feature>
<feature type="compositionally biased region" description="Basic and acidic residues" evidence="8">
    <location>
        <begin position="565"/>
        <end position="578"/>
    </location>
</feature>
<feature type="compositionally biased region" description="Polar residues" evidence="8">
    <location>
        <begin position="31"/>
        <end position="45"/>
    </location>
</feature>
<dbReference type="InterPro" id="IPR004583">
    <property type="entry name" value="DNA_repair_Rad4"/>
</dbReference>
<dbReference type="PANTHER" id="PTHR12135">
    <property type="entry name" value="DNA REPAIR PROTEIN XP-C / RAD4"/>
    <property type="match status" value="1"/>
</dbReference>
<keyword evidence="7" id="KW-0539">Nucleus</keyword>
<dbReference type="Proteomes" id="UP000225706">
    <property type="component" value="Unassembled WGS sequence"/>
</dbReference>
<feature type="domain" description="Rad4 beta-hairpin" evidence="10">
    <location>
        <begin position="834"/>
        <end position="889"/>
    </location>
</feature>
<feature type="region of interest" description="Disordered" evidence="8">
    <location>
        <begin position="1012"/>
        <end position="1036"/>
    </location>
</feature>
<evidence type="ECO:0000256" key="7">
    <source>
        <dbReference type="ARBA" id="ARBA00023242"/>
    </source>
</evidence>
<keyword evidence="5" id="KW-0238">DNA-binding</keyword>
<dbReference type="STRING" id="50429.A0A2B4SLG3"/>
<dbReference type="InterPro" id="IPR036985">
    <property type="entry name" value="Transglutaminase-like_sf"/>
</dbReference>
<dbReference type="GO" id="GO:0005737">
    <property type="term" value="C:cytoplasm"/>
    <property type="evidence" value="ECO:0007669"/>
    <property type="project" value="TreeGrafter"/>
</dbReference>
<dbReference type="GO" id="GO:0071942">
    <property type="term" value="C:XPC complex"/>
    <property type="evidence" value="ECO:0007669"/>
    <property type="project" value="TreeGrafter"/>
</dbReference>
<keyword evidence="6" id="KW-0234">DNA repair</keyword>
<dbReference type="FunFam" id="3.30.70.2460:FF:000001">
    <property type="entry name" value="DNA repair protein Rad4 family"/>
    <property type="match status" value="1"/>
</dbReference>
<dbReference type="Gene3D" id="3.30.70.2460">
    <property type="entry name" value="Rad4, beta-hairpin domain BHD3"/>
    <property type="match status" value="1"/>
</dbReference>
<dbReference type="NCBIfam" id="TIGR00605">
    <property type="entry name" value="rad4"/>
    <property type="match status" value="1"/>
</dbReference>
<sequence>MARLRSDSAKTKKETTRKTSTASRVCKNDKSSATVAKNPISSKARVQSVKREIEPPADSLQKSTKSSGKATDEALKNGPPRHGKRRKFSSQELSESPSKKPKVNLAEDQMPENVKNADEEKSCSKAEKQKSLSSLKQSSKKNEVKPKATSIVLKRAHVPLANIKGKLKKESPVKQKHLPVPTPEDEQRSPRKHGVVSKRLKPDLKAIVKEENVVDEIKADECEADDSSDDEEVQWEDVDEADVVDHRPEDQEASTSQEHQPANKSSVEISITVPGTKKRKKGWSHEDVVKYIKRAINRFRKDVYTSAHKVHILTLIANGFFRNNICNEPLLQAVLLSHVASDFISLNKRKWDVVQLTNFLKWFQSEFSSTDDVRTGNKEADKQIARFQNLSEVFATILRALGFLTRLVYSLQPMSAKGDTDVKTSSKTSKKNTHKGNKVSPHNSSKAILKKLSVPNKQEEAAMNSRNTKSENKSKTTLSKSLALISENRSEISSEKLKKEKVAKSCKKEGGESSYGGKRTPKTSDETSKVHKNMKKGKGNISDKPVKKLVKKRPLRKRAKIDYSLSDHEIESSGDKEWNVPSSDSEEEEEEDRNCMEKSSTKKNKTPLVRKKVSSSDSCNDTPTENSSVSFVDLLDDDSDFEVSSKPLVKRKLAAGSSDKKKKALKIISSDDSDDEGVNWWTEVFLPSDKKWICVHLESSSVNHPEMCEQQAAQPMVYVVSFDNDNAVKDVTNRYASSFMSKTRKLRIDSDWWEDTLLPYKSKNKKMDKMEDSHLEDQLLDKPLPTSITEYKNHPLYVLKRHLLKFEGLYPETAAILGYCRGEAVYSRECVHLLHTREKWLNEALVVKQGEKPYKIVKGRPKRNQPIHERDSVTIDLFGRWQTEKYKPPPAKDGKVPRNEYGNVELFQPCMLPPGTKHIQINGIQRVAKKLGIDCAQAVIGFDFHCGFSHPVIDGVVVCEEYEQTLLDAWHEEEQQAEKKKAEKREKRMLANWKLLTRSLLIRERLKKRYDTEDTSKIETPSTSQGDEVVTDASVSWPLNRQEGKTSVAGEGHCHVFPESGHSQDPVTGEWRRSCSCGLTLPFEKM</sequence>
<dbReference type="Pfam" id="PF10405">
    <property type="entry name" value="BHD_3"/>
    <property type="match status" value="1"/>
</dbReference>
<reference evidence="13" key="1">
    <citation type="journal article" date="2017" name="bioRxiv">
        <title>Comparative analysis of the genomes of Stylophora pistillata and Acropora digitifera provides evidence for extensive differences between species of corals.</title>
        <authorList>
            <person name="Voolstra C.R."/>
            <person name="Li Y."/>
            <person name="Liew Y.J."/>
            <person name="Baumgarten S."/>
            <person name="Zoccola D."/>
            <person name="Flot J.-F."/>
            <person name="Tambutte S."/>
            <person name="Allemand D."/>
            <person name="Aranda M."/>
        </authorList>
    </citation>
    <scope>NUCLEOTIDE SEQUENCE [LARGE SCALE GENOMIC DNA]</scope>
</reference>
<dbReference type="EMBL" id="LSMT01000058">
    <property type="protein sequence ID" value="PFX29959.1"/>
    <property type="molecule type" value="Genomic_DNA"/>
</dbReference>
<evidence type="ECO:0000259" key="11">
    <source>
        <dbReference type="SMART" id="SM01032"/>
    </source>
</evidence>
<proteinExistence type="inferred from homology"/>
<protein>
    <submittedName>
        <fullName evidence="12">DNA repair protein</fullName>
    </submittedName>
</protein>
<feature type="compositionally biased region" description="Polar residues" evidence="8">
    <location>
        <begin position="615"/>
        <end position="626"/>
    </location>
</feature>
<dbReference type="SUPFAM" id="SSF54001">
    <property type="entry name" value="Cysteine proteinases"/>
    <property type="match status" value="1"/>
</dbReference>
<feature type="compositionally biased region" description="Basic residues" evidence="8">
    <location>
        <begin position="79"/>
        <end position="88"/>
    </location>
</feature>
<dbReference type="InterPro" id="IPR018026">
    <property type="entry name" value="DNA_repair_Rad4-like"/>
</dbReference>
<feature type="compositionally biased region" description="Basic residues" evidence="8">
    <location>
        <begin position="190"/>
        <end position="199"/>
    </location>
</feature>
<dbReference type="InterPro" id="IPR018325">
    <property type="entry name" value="Rad4/PNGase_transGLS-fold"/>
</dbReference>
<evidence type="ECO:0000313" key="13">
    <source>
        <dbReference type="Proteomes" id="UP000225706"/>
    </source>
</evidence>
<evidence type="ECO:0000313" key="12">
    <source>
        <dbReference type="EMBL" id="PFX29959.1"/>
    </source>
</evidence>
<evidence type="ECO:0000256" key="8">
    <source>
        <dbReference type="SAM" id="MobiDB-lite"/>
    </source>
</evidence>
<name>A0A2B4SLG3_STYPI</name>
<feature type="region of interest" description="Disordered" evidence="8">
    <location>
        <begin position="416"/>
        <end position="628"/>
    </location>
</feature>
<feature type="domain" description="Rad4 beta-hairpin" evidence="9">
    <location>
        <begin position="780"/>
        <end position="832"/>
    </location>
</feature>
<accession>A0A2B4SLG3</accession>
<evidence type="ECO:0000256" key="5">
    <source>
        <dbReference type="ARBA" id="ARBA00023125"/>
    </source>
</evidence>
<feature type="compositionally biased region" description="Basic residues" evidence="8">
    <location>
        <begin position="601"/>
        <end position="613"/>
    </location>
</feature>
<evidence type="ECO:0000256" key="4">
    <source>
        <dbReference type="ARBA" id="ARBA00022763"/>
    </source>
</evidence>
<dbReference type="Gene3D" id="3.90.260.10">
    <property type="entry name" value="Transglutaminase-like"/>
    <property type="match status" value="2"/>
</dbReference>
<dbReference type="Pfam" id="PF10404">
    <property type="entry name" value="BHD_2"/>
    <property type="match status" value="1"/>
</dbReference>
<comment type="subcellular location">
    <subcellularLocation>
        <location evidence="1">Nucleus</location>
    </subcellularLocation>
</comment>
<keyword evidence="3" id="KW-0597">Phosphoprotein</keyword>
<comment type="caution">
    <text evidence="12">The sequence shown here is derived from an EMBL/GenBank/DDBJ whole genome shotgun (WGS) entry which is preliminary data.</text>
</comment>
<dbReference type="Gene3D" id="2.20.20.110">
    <property type="entry name" value="Rad4, beta-hairpin domain BHD1"/>
    <property type="match status" value="1"/>
</dbReference>
<dbReference type="GO" id="GO:0003697">
    <property type="term" value="F:single-stranded DNA binding"/>
    <property type="evidence" value="ECO:0007669"/>
    <property type="project" value="TreeGrafter"/>
</dbReference>
<feature type="region of interest" description="Disordered" evidence="8">
    <location>
        <begin position="1"/>
        <end position="202"/>
    </location>
</feature>
<dbReference type="GO" id="GO:0000111">
    <property type="term" value="C:nucleotide-excision repair factor 2 complex"/>
    <property type="evidence" value="ECO:0007669"/>
    <property type="project" value="TreeGrafter"/>
</dbReference>
<dbReference type="InterPro" id="IPR018326">
    <property type="entry name" value="Rad4_beta-hairpin_dom1"/>
</dbReference>
<dbReference type="SMART" id="SM01030">
    <property type="entry name" value="BHD_1"/>
    <property type="match status" value="1"/>
</dbReference>
<dbReference type="InterPro" id="IPR042488">
    <property type="entry name" value="Rad4_BHD3_sf"/>
</dbReference>
<dbReference type="GO" id="GO:0006289">
    <property type="term" value="P:nucleotide-excision repair"/>
    <property type="evidence" value="ECO:0007669"/>
    <property type="project" value="InterPro"/>
</dbReference>
<dbReference type="InterPro" id="IPR038765">
    <property type="entry name" value="Papain-like_cys_pep_sf"/>
</dbReference>
<dbReference type="SMART" id="SM01031">
    <property type="entry name" value="BHD_2"/>
    <property type="match status" value="1"/>
</dbReference>
<dbReference type="InterPro" id="IPR018327">
    <property type="entry name" value="BHD_2"/>
</dbReference>
<dbReference type="Pfam" id="PF03835">
    <property type="entry name" value="Rad4"/>
    <property type="match status" value="1"/>
</dbReference>
<comment type="similarity">
    <text evidence="2">Belongs to the XPC family.</text>
</comment>
<dbReference type="SMART" id="SM01032">
    <property type="entry name" value="BHD_3"/>
    <property type="match status" value="1"/>
</dbReference>
<keyword evidence="13" id="KW-1185">Reference proteome</keyword>
<feature type="compositionally biased region" description="Basic and acidic residues" evidence="8">
    <location>
        <begin position="115"/>
        <end position="130"/>
    </location>
</feature>
<organism evidence="12 13">
    <name type="scientific">Stylophora pistillata</name>
    <name type="common">Smooth cauliflower coral</name>
    <dbReference type="NCBI Taxonomy" id="50429"/>
    <lineage>
        <taxon>Eukaryota</taxon>
        <taxon>Metazoa</taxon>
        <taxon>Cnidaria</taxon>
        <taxon>Anthozoa</taxon>
        <taxon>Hexacorallia</taxon>
        <taxon>Scleractinia</taxon>
        <taxon>Astrocoeniina</taxon>
        <taxon>Pocilloporidae</taxon>
        <taxon>Stylophora</taxon>
    </lineage>
</organism>
<feature type="compositionally biased region" description="Basic and acidic residues" evidence="8">
    <location>
        <begin position="488"/>
        <end position="511"/>
    </location>
</feature>
<evidence type="ECO:0000256" key="2">
    <source>
        <dbReference type="ARBA" id="ARBA00009525"/>
    </source>
</evidence>
<evidence type="ECO:0000256" key="3">
    <source>
        <dbReference type="ARBA" id="ARBA00022553"/>
    </source>
</evidence>
<feature type="compositionally biased region" description="Basic residues" evidence="8">
    <location>
        <begin position="428"/>
        <end position="437"/>
    </location>
</feature>
<dbReference type="OrthoDB" id="300780at2759"/>
<dbReference type="GO" id="GO:0006298">
    <property type="term" value="P:mismatch repair"/>
    <property type="evidence" value="ECO:0007669"/>
    <property type="project" value="TreeGrafter"/>
</dbReference>
<feature type="compositionally biased region" description="Polar residues" evidence="8">
    <location>
        <begin position="60"/>
        <end position="69"/>
    </location>
</feature>
<keyword evidence="4" id="KW-0227">DNA damage</keyword>
<feature type="compositionally biased region" description="Basic residues" evidence="8">
    <location>
        <begin position="547"/>
        <end position="559"/>
    </location>
</feature>
<dbReference type="PANTHER" id="PTHR12135:SF0">
    <property type="entry name" value="DNA REPAIR PROTEIN COMPLEMENTING XP-C CELLS"/>
    <property type="match status" value="1"/>
</dbReference>
<evidence type="ECO:0000256" key="1">
    <source>
        <dbReference type="ARBA" id="ARBA00004123"/>
    </source>
</evidence>
<evidence type="ECO:0000259" key="10">
    <source>
        <dbReference type="SMART" id="SM01031"/>
    </source>
</evidence>
<evidence type="ECO:0000259" key="9">
    <source>
        <dbReference type="SMART" id="SM01030"/>
    </source>
</evidence>
<feature type="region of interest" description="Disordered" evidence="8">
    <location>
        <begin position="246"/>
        <end position="278"/>
    </location>
</feature>
<dbReference type="FunFam" id="2.20.20.110:FF:000001">
    <property type="entry name" value="DNA repair protein complementing XP-C cells"/>
    <property type="match status" value="1"/>
</dbReference>
<dbReference type="AlphaFoldDB" id="A0A2B4SLG3"/>
<dbReference type="GO" id="GO:0003684">
    <property type="term" value="F:damaged DNA binding"/>
    <property type="evidence" value="ECO:0007669"/>
    <property type="project" value="InterPro"/>
</dbReference>
<evidence type="ECO:0000256" key="6">
    <source>
        <dbReference type="ARBA" id="ARBA00023204"/>
    </source>
</evidence>
<dbReference type="InterPro" id="IPR018328">
    <property type="entry name" value="Rad4_beta-hairpin_dom3"/>
</dbReference>